<dbReference type="PANTHER" id="PTHR46211:SF1">
    <property type="entry name" value="GLYCEROPHOSPHODIESTER PHOSPHODIESTERASE, CYTOPLASMIC"/>
    <property type="match status" value="1"/>
</dbReference>
<dbReference type="SUPFAM" id="SSF51695">
    <property type="entry name" value="PLC-like phosphodiesterases"/>
    <property type="match status" value="1"/>
</dbReference>
<dbReference type="Proteomes" id="UP000306477">
    <property type="component" value="Unassembled WGS sequence"/>
</dbReference>
<evidence type="ECO:0000313" key="2">
    <source>
        <dbReference type="EMBL" id="THE11262.1"/>
    </source>
</evidence>
<dbReference type="Pfam" id="PF03009">
    <property type="entry name" value="GDPD"/>
    <property type="match status" value="1"/>
</dbReference>
<dbReference type="AlphaFoldDB" id="A0A4S3PR61"/>
<keyword evidence="3" id="KW-1185">Reference proteome</keyword>
<dbReference type="InterPro" id="IPR030395">
    <property type="entry name" value="GP_PDE_dom"/>
</dbReference>
<dbReference type="Gene3D" id="3.20.20.190">
    <property type="entry name" value="Phosphatidylinositol (PI) phosphodiesterase"/>
    <property type="match status" value="1"/>
</dbReference>
<dbReference type="RefSeq" id="WP_136380484.1">
    <property type="nucleotide sequence ID" value="NZ_SLUB01000031.1"/>
</dbReference>
<reference evidence="2 3" key="1">
    <citation type="journal article" date="2019" name="Indoor Air">
        <title>Impacts of indoor surface finishes on bacterial viability.</title>
        <authorList>
            <person name="Hu J."/>
            <person name="Maamar S.B."/>
            <person name="Glawe A.J."/>
            <person name="Gottel N."/>
            <person name="Gilbert J.A."/>
            <person name="Hartmann E.M."/>
        </authorList>
    </citation>
    <scope>NUCLEOTIDE SEQUENCE [LARGE SCALE GENOMIC DNA]</scope>
    <source>
        <strain evidence="2 3">AF060A6</strain>
    </source>
</reference>
<dbReference type="EMBL" id="SLUB01000031">
    <property type="protein sequence ID" value="THE11262.1"/>
    <property type="molecule type" value="Genomic_DNA"/>
</dbReference>
<dbReference type="GO" id="GO:0006629">
    <property type="term" value="P:lipid metabolic process"/>
    <property type="evidence" value="ECO:0007669"/>
    <property type="project" value="InterPro"/>
</dbReference>
<sequence>MRTKVFGHRGSAGTHPENTMIAFKEAAKVGADGIELDIQMTKDGAIVVIHDETVNRTTNGENKGWIKDYTLSQIKKMDVSYKFKDKYGICEIPTLEEVFNWAKTNQLLINIEFKTGLVSYKGIEEKTLKMIYDYGMEDRIVLSSFNHYSLVKCRRISRTIDLAILYMEGLYEPWKYAKRLHTNGIHPYYQTINQEVIVESKRNGIAVRPFTVNDEKKMKQFIEFGCSAIITDFPKKAKALVK</sequence>
<accession>A0A4S3PR61</accession>
<dbReference type="PANTHER" id="PTHR46211">
    <property type="entry name" value="GLYCEROPHOSPHORYL DIESTER PHOSPHODIESTERASE"/>
    <property type="match status" value="1"/>
</dbReference>
<feature type="domain" description="GP-PDE" evidence="1">
    <location>
        <begin position="3"/>
        <end position="241"/>
    </location>
</feature>
<dbReference type="GO" id="GO:0008081">
    <property type="term" value="F:phosphoric diester hydrolase activity"/>
    <property type="evidence" value="ECO:0007669"/>
    <property type="project" value="InterPro"/>
</dbReference>
<organism evidence="2 3">
    <name type="scientific">Bacillus timonensis</name>
    <dbReference type="NCBI Taxonomy" id="1033734"/>
    <lineage>
        <taxon>Bacteria</taxon>
        <taxon>Bacillati</taxon>
        <taxon>Bacillota</taxon>
        <taxon>Bacilli</taxon>
        <taxon>Bacillales</taxon>
        <taxon>Bacillaceae</taxon>
        <taxon>Bacillus</taxon>
    </lineage>
</organism>
<evidence type="ECO:0000313" key="3">
    <source>
        <dbReference type="Proteomes" id="UP000306477"/>
    </source>
</evidence>
<proteinExistence type="predicted"/>
<name>A0A4S3PR61_9BACI</name>
<gene>
    <name evidence="2" type="ORF">E1I69_15510</name>
</gene>
<dbReference type="CDD" id="cd08563">
    <property type="entry name" value="GDPD_TtGDE_like"/>
    <property type="match status" value="1"/>
</dbReference>
<evidence type="ECO:0000259" key="1">
    <source>
        <dbReference type="PROSITE" id="PS51704"/>
    </source>
</evidence>
<dbReference type="PROSITE" id="PS51704">
    <property type="entry name" value="GP_PDE"/>
    <property type="match status" value="1"/>
</dbReference>
<comment type="caution">
    <text evidence="2">The sequence shown here is derived from an EMBL/GenBank/DDBJ whole genome shotgun (WGS) entry which is preliminary data.</text>
</comment>
<dbReference type="InterPro" id="IPR017946">
    <property type="entry name" value="PLC-like_Pdiesterase_TIM-brl"/>
</dbReference>
<dbReference type="OrthoDB" id="384721at2"/>
<protein>
    <submittedName>
        <fullName evidence="2">Glycerophosphodiester phosphodiesterase</fullName>
    </submittedName>
</protein>
<dbReference type="STRING" id="1033734.GCA_000285535_04267"/>